<name>A0ACC0KY58_CHOFU</name>
<sequence length="367" mass="40270">MSCDGVLDESRVMQGASIDPKNNTVLVTPPNSYSMSSQSRPSLATCPEALLNDIVLKLTTLQTQFSAIQGIRTDLSQVKSDIAEMRSSIDSKLDSLAGRMNAIESRVGVLEESKMELDEVKKAINGVIIDTRRNEQWARRSNIQINGVPETRGENLVSIVKTLAALSGFELNTSTDVDFVTRVAVRNDTDSAKPKPIVLKMQARYKKDDFISALRKLKNLKASDIGFANCSNRIYINDHLSAFNKYLLREAKRRANQKQYQFCWVLIICVICMCLSPSIFFVQSETALYVAEAVYRVFLTLIFYIACVGVVDSYPANLRCTAHGLIMSVAYLGGAAVRGIGPFSALVSAVMCLVMAAAAAALATRLP</sequence>
<dbReference type="Proteomes" id="UP001064048">
    <property type="component" value="Chromosome 27"/>
</dbReference>
<protein>
    <submittedName>
        <fullName evidence="1">Uncharacterized protein</fullName>
    </submittedName>
</protein>
<accession>A0ACC0KY58</accession>
<keyword evidence="2" id="KW-1185">Reference proteome</keyword>
<comment type="caution">
    <text evidence="1">The sequence shown here is derived from an EMBL/GenBank/DDBJ whole genome shotgun (WGS) entry which is preliminary data.</text>
</comment>
<gene>
    <name evidence="1" type="ORF">MSG28_015003</name>
</gene>
<reference evidence="1 2" key="1">
    <citation type="journal article" date="2022" name="Genome Biol. Evol.">
        <title>The Spruce Budworm Genome: Reconstructing the Evolutionary History of Antifreeze Proteins.</title>
        <authorList>
            <person name="Beliveau C."/>
            <person name="Gagne P."/>
            <person name="Picq S."/>
            <person name="Vernygora O."/>
            <person name="Keeling C.I."/>
            <person name="Pinkney K."/>
            <person name="Doucet D."/>
            <person name="Wen F."/>
            <person name="Johnston J.S."/>
            <person name="Maaroufi H."/>
            <person name="Boyle B."/>
            <person name="Laroche J."/>
            <person name="Dewar K."/>
            <person name="Juretic N."/>
            <person name="Blackburn G."/>
            <person name="Nisole A."/>
            <person name="Brunet B."/>
            <person name="Brandao M."/>
            <person name="Lumley L."/>
            <person name="Duan J."/>
            <person name="Quan G."/>
            <person name="Lucarotti C.J."/>
            <person name="Roe A.D."/>
            <person name="Sperling F.A.H."/>
            <person name="Levesque R.C."/>
            <person name="Cusson M."/>
        </authorList>
    </citation>
    <scope>NUCLEOTIDE SEQUENCE [LARGE SCALE GENOMIC DNA]</scope>
    <source>
        <strain evidence="1">Glfc:IPQL:Cfum</strain>
    </source>
</reference>
<dbReference type="EMBL" id="CM046127">
    <property type="protein sequence ID" value="KAI8441388.1"/>
    <property type="molecule type" value="Genomic_DNA"/>
</dbReference>
<proteinExistence type="predicted"/>
<organism evidence="1 2">
    <name type="scientific">Choristoneura fumiferana</name>
    <name type="common">Spruce budworm moth</name>
    <name type="synonym">Archips fumiferana</name>
    <dbReference type="NCBI Taxonomy" id="7141"/>
    <lineage>
        <taxon>Eukaryota</taxon>
        <taxon>Metazoa</taxon>
        <taxon>Ecdysozoa</taxon>
        <taxon>Arthropoda</taxon>
        <taxon>Hexapoda</taxon>
        <taxon>Insecta</taxon>
        <taxon>Pterygota</taxon>
        <taxon>Neoptera</taxon>
        <taxon>Endopterygota</taxon>
        <taxon>Lepidoptera</taxon>
        <taxon>Glossata</taxon>
        <taxon>Ditrysia</taxon>
        <taxon>Tortricoidea</taxon>
        <taxon>Tortricidae</taxon>
        <taxon>Tortricinae</taxon>
        <taxon>Choristoneura</taxon>
    </lineage>
</organism>
<evidence type="ECO:0000313" key="1">
    <source>
        <dbReference type="EMBL" id="KAI8441388.1"/>
    </source>
</evidence>
<evidence type="ECO:0000313" key="2">
    <source>
        <dbReference type="Proteomes" id="UP001064048"/>
    </source>
</evidence>